<evidence type="ECO:0000313" key="2">
    <source>
        <dbReference type="Proteomes" id="UP000812844"/>
    </source>
</evidence>
<sequence>MAVSYKQRRCDTCGGTLELDKADDVYVCVYCGNRYERTESYDGQFSVRYAATQALRALLDVDSSLGHWDLVQTNLNDCQKIDPSYPGSIVAHLAASIIRVRFLMGNREAVRTDLAQAQADYAKLQHPFDPQVQDVEADFYDGLESSDIRSLLISVFNTFKDDERVAYIRNGFNAGDIRTESAAGDLMNRAFSTEDYRQIDELLQSPAKLDTDALFTRILDEYPEGQQKVDNVCTVIVRGVNGQSGRDALSSYLMSSQDSIETKLGITTGCVGRGVIPNGRALASFIGAAYDESRVLSILAAVKGGVLNDEDTAAVVEALLTKVGADTMTKGLNALAGAGYYLTFAQKPMVAMLSRDDLQVKEKATAFRAICGMGLPGKRRQSVLSAYLDVPGGEDKPQLVDLLGEQIGAVSPMTAENYLVGNHADGAVKPRVLAALLTHVTARESLKLAAKRYVASGGDSGAVRDEVVKVLGEEGLVRSPDGSGTSGAGSGGSAVAADALEKYLRRTLGTSRYEPQMVDKLMAPNMRVTGEALVRFLLQAPDEGTKASKASKMIDALAGVPEHIMTTVTVGGHVVEAPILQAYLIANHDTASTAQAILPLLRRLEPKDNCRVTCDGTVVRFRKLVQSGDIPIPPSTRDYCASIRMF</sequence>
<protein>
    <submittedName>
        <fullName evidence="1">Uncharacterized protein</fullName>
    </submittedName>
</protein>
<comment type="caution">
    <text evidence="1">The sequence shown here is derived from an EMBL/GenBank/DDBJ whole genome shotgun (WGS) entry which is preliminary data.</text>
</comment>
<dbReference type="Proteomes" id="UP000812844">
    <property type="component" value="Unassembled WGS sequence"/>
</dbReference>
<dbReference type="EMBL" id="JAHBBD010000031">
    <property type="protein sequence ID" value="MBW3083671.1"/>
    <property type="molecule type" value="Genomic_DNA"/>
</dbReference>
<name>A0ABS6WD74_9BIFI</name>
<keyword evidence="2" id="KW-1185">Reference proteome</keyword>
<evidence type="ECO:0000313" key="1">
    <source>
        <dbReference type="EMBL" id="MBW3083671.1"/>
    </source>
</evidence>
<reference evidence="1 2" key="1">
    <citation type="submission" date="2021-05" db="EMBL/GenBank/DDBJ databases">
        <title>Phylogenetic classification of ten novel species belonging to the genus Bifidobacterium comprising B. colchicus sp. nov., B. abeli sp. nov., B. bicoloris sp. nov., B. guerezis sp. nov., B. rosaliae sp. nov., B. santillanensis sp. nov., B. argentati sp. nov., B. amazzoni sp. nov., B. pluviali sp. nov., and B. pinnaculum sp. nov.</title>
        <authorList>
            <person name="Lugli G.A."/>
            <person name="Ruiz Garcia L."/>
            <person name="Margolles A."/>
            <person name="Ventura M."/>
        </authorList>
    </citation>
    <scope>NUCLEOTIDE SEQUENCE [LARGE SCALE GENOMIC DNA]</scope>
    <source>
        <strain evidence="1 2">6T3</strain>
    </source>
</reference>
<gene>
    <name evidence="1" type="ORF">KIH73_09975</name>
</gene>
<proteinExistence type="predicted"/>
<dbReference type="RefSeq" id="WP_219083089.1">
    <property type="nucleotide sequence ID" value="NZ_JAHBBD010000031.1"/>
</dbReference>
<accession>A0ABS6WD74</accession>
<organism evidence="1 2">
    <name type="scientific">Bifidobacterium phasiani</name>
    <dbReference type="NCBI Taxonomy" id="2834431"/>
    <lineage>
        <taxon>Bacteria</taxon>
        <taxon>Bacillati</taxon>
        <taxon>Actinomycetota</taxon>
        <taxon>Actinomycetes</taxon>
        <taxon>Bifidobacteriales</taxon>
        <taxon>Bifidobacteriaceae</taxon>
        <taxon>Bifidobacterium</taxon>
    </lineage>
</organism>